<dbReference type="Pfam" id="PF13490">
    <property type="entry name" value="zf-HC2"/>
    <property type="match status" value="1"/>
</dbReference>
<dbReference type="STRING" id="1454004.AW11_02742"/>
<organism evidence="2 3">
    <name type="scientific">Accumulibacter regalis</name>
    <dbReference type="NCBI Taxonomy" id="522306"/>
    <lineage>
        <taxon>Bacteria</taxon>
        <taxon>Pseudomonadati</taxon>
        <taxon>Pseudomonadota</taxon>
        <taxon>Betaproteobacteria</taxon>
        <taxon>Candidatus Accumulibacter</taxon>
    </lineage>
</organism>
<dbReference type="PATRIC" id="fig|1454004.3.peg.2833"/>
<sequence>MLTCREVTQLLSEEQDRPLTLAERLRLRVHLAMCQGCANFKKQMNFLHAACRRFAGEPAGKERGD</sequence>
<accession>A0A011QCX4</accession>
<dbReference type="InterPro" id="IPR027383">
    <property type="entry name" value="Znf_put"/>
</dbReference>
<proteinExistence type="predicted"/>
<reference evidence="2" key="1">
    <citation type="submission" date="2014-02" db="EMBL/GenBank/DDBJ databases">
        <title>Expanding our view of genomic diversity in Candidatus Accumulibacter clades.</title>
        <authorList>
            <person name="Skennerton C.T."/>
            <person name="Barr J.J."/>
            <person name="Slater F.R."/>
            <person name="Bond P.L."/>
            <person name="Tyson G.W."/>
        </authorList>
    </citation>
    <scope>NUCLEOTIDE SEQUENCE [LARGE SCALE GENOMIC DNA]</scope>
</reference>
<gene>
    <name evidence="2" type="ORF">AW11_02742</name>
</gene>
<dbReference type="Proteomes" id="UP000022141">
    <property type="component" value="Unassembled WGS sequence"/>
</dbReference>
<keyword evidence="3" id="KW-1185">Reference proteome</keyword>
<dbReference type="AlphaFoldDB" id="A0A011QCX4"/>
<evidence type="ECO:0000313" key="3">
    <source>
        <dbReference type="Proteomes" id="UP000022141"/>
    </source>
</evidence>
<protein>
    <recommendedName>
        <fullName evidence="1">Putative zinc-finger domain-containing protein</fullName>
    </recommendedName>
</protein>
<evidence type="ECO:0000259" key="1">
    <source>
        <dbReference type="Pfam" id="PF13490"/>
    </source>
</evidence>
<dbReference type="EMBL" id="JEMY01000037">
    <property type="protein sequence ID" value="EXI87132.1"/>
    <property type="molecule type" value="Genomic_DNA"/>
</dbReference>
<name>A0A011QCX4_ACCRE</name>
<dbReference type="eggNOG" id="COG5660">
    <property type="taxonomic scope" value="Bacteria"/>
</dbReference>
<feature type="domain" description="Putative zinc-finger" evidence="1">
    <location>
        <begin position="4"/>
        <end position="38"/>
    </location>
</feature>
<comment type="caution">
    <text evidence="2">The sequence shown here is derived from an EMBL/GenBank/DDBJ whole genome shotgun (WGS) entry which is preliminary data.</text>
</comment>
<evidence type="ECO:0000313" key="2">
    <source>
        <dbReference type="EMBL" id="EXI87132.1"/>
    </source>
</evidence>